<evidence type="ECO:0000313" key="2">
    <source>
        <dbReference type="EMBL" id="KAK1638325.1"/>
    </source>
</evidence>
<reference evidence="2" key="1">
    <citation type="submission" date="2021-06" db="EMBL/GenBank/DDBJ databases">
        <title>Comparative genomics, transcriptomics and evolutionary studies reveal genomic signatures of adaptation to plant cell wall in hemibiotrophic fungi.</title>
        <authorList>
            <consortium name="DOE Joint Genome Institute"/>
            <person name="Baroncelli R."/>
            <person name="Diaz J.F."/>
            <person name="Benocci T."/>
            <person name="Peng M."/>
            <person name="Battaglia E."/>
            <person name="Haridas S."/>
            <person name="Andreopoulos W."/>
            <person name="Labutti K."/>
            <person name="Pangilinan J."/>
            <person name="Floch G.L."/>
            <person name="Makela M.R."/>
            <person name="Henrissat B."/>
            <person name="Grigoriev I.V."/>
            <person name="Crouch J.A."/>
            <person name="De Vries R.P."/>
            <person name="Sukno S.A."/>
            <person name="Thon M.R."/>
        </authorList>
    </citation>
    <scope>NUCLEOTIDE SEQUENCE</scope>
    <source>
        <strain evidence="2">CBS 102054</strain>
    </source>
</reference>
<evidence type="ECO:0000256" key="1">
    <source>
        <dbReference type="SAM" id="MobiDB-lite"/>
    </source>
</evidence>
<feature type="region of interest" description="Disordered" evidence="1">
    <location>
        <begin position="1"/>
        <end position="36"/>
    </location>
</feature>
<dbReference type="AlphaFoldDB" id="A0AAI9ZUY9"/>
<dbReference type="EMBL" id="JAHMHQ010000007">
    <property type="protein sequence ID" value="KAK1638325.1"/>
    <property type="molecule type" value="Genomic_DNA"/>
</dbReference>
<dbReference type="RefSeq" id="XP_060446932.1">
    <property type="nucleotide sequence ID" value="XM_060582608.1"/>
</dbReference>
<accession>A0AAI9ZUY9</accession>
<protein>
    <submittedName>
        <fullName evidence="2">Uncharacterized protein</fullName>
    </submittedName>
</protein>
<organism evidence="2 3">
    <name type="scientific">Colletotrichum phormii</name>
    <dbReference type="NCBI Taxonomy" id="359342"/>
    <lineage>
        <taxon>Eukaryota</taxon>
        <taxon>Fungi</taxon>
        <taxon>Dikarya</taxon>
        <taxon>Ascomycota</taxon>
        <taxon>Pezizomycotina</taxon>
        <taxon>Sordariomycetes</taxon>
        <taxon>Hypocreomycetidae</taxon>
        <taxon>Glomerellales</taxon>
        <taxon>Glomerellaceae</taxon>
        <taxon>Colletotrichum</taxon>
        <taxon>Colletotrichum acutatum species complex</taxon>
    </lineage>
</organism>
<keyword evidence="3" id="KW-1185">Reference proteome</keyword>
<comment type="caution">
    <text evidence="2">The sequence shown here is derived from an EMBL/GenBank/DDBJ whole genome shotgun (WGS) entry which is preliminary data.</text>
</comment>
<proteinExistence type="predicted"/>
<sequence length="176" mass="19252">MDDGCDDMPSRKNAQHRQTSTPETSPARHSFSFDTSSEPLPSLLSASLDPSLLGHIHTSTHCRRTDIVDTLRPMQRLLRPLTYLHLANCTSVGLRPPCVLCRVASAWFTGNELLVGTQKKVAVVYPDGRFISKSSTAATTNGALEEGPVLLLIYIIANPPAPRSTRGPRRTPTHQL</sequence>
<gene>
    <name evidence="2" type="ORF">BDP81DRAFT_206229</name>
</gene>
<dbReference type="Proteomes" id="UP001243989">
    <property type="component" value="Unassembled WGS sequence"/>
</dbReference>
<dbReference type="GeneID" id="85467470"/>
<evidence type="ECO:0000313" key="3">
    <source>
        <dbReference type="Proteomes" id="UP001243989"/>
    </source>
</evidence>
<name>A0AAI9ZUY9_9PEZI</name>